<comment type="caution">
    <text evidence="6">The sequence shown here is derived from an EMBL/GenBank/DDBJ whole genome shotgun (WGS) entry which is preliminary data.</text>
</comment>
<feature type="binding site" description="via carbamate group" evidence="4">
    <location>
        <position position="135"/>
    </location>
    <ligand>
        <name>Zn(2+)</name>
        <dbReference type="ChEBI" id="CHEBI:29105"/>
        <label>2</label>
    </ligand>
</feature>
<feature type="binding site" evidence="4">
    <location>
        <position position="255"/>
    </location>
    <ligand>
        <name>Zn(2+)</name>
        <dbReference type="ChEBI" id="CHEBI:29105"/>
        <label>1</label>
    </ligand>
</feature>
<sequence length="314" mass="34885">MATVQTVLGPVDAATLGVTLSHEHVLVGMGEDNHHYPWRFDWEATRAAVIRELREAREGGIGTIIDLTTPDLGRDVEFVRDVAREAGINVVVATGIWRDIPRSFWTRDPDEIADIFVHEIEVGIGTTGIRAGVIKVANDMGGVTPEGERILRGAARACKRTDIPISTHQWAPEEVGWQQVQIFEDEGVQMDRVAIGHSADTTDVDYLERLLQRGVYLSMDRYPGAPGRPTWEQRNATVKALIDRGWAHRLMLGHDYAPMPILKGQQPPPPQGPTRYLFVSTVAVPALLRDGVPRETIDLMLREVPRRFLTGEAA</sequence>
<evidence type="ECO:0000256" key="4">
    <source>
        <dbReference type="PIRSR" id="PIRSR601559-51"/>
    </source>
</evidence>
<reference evidence="6 7" key="1">
    <citation type="submission" date="2017-09" db="EMBL/GenBank/DDBJ databases">
        <title>Sequencing the genomes of two abundant thermophiles in Great Basin hot springs: Thermocrinis jamiesonii and novel Chloroflexi Thermoflexus hugenholtzii.</title>
        <authorList>
            <person name="Hedlund B."/>
        </authorList>
    </citation>
    <scope>NUCLEOTIDE SEQUENCE [LARGE SCALE GENOMIC DNA]</scope>
    <source>
        <strain evidence="6 7">G233</strain>
    </source>
</reference>
<dbReference type="AlphaFoldDB" id="A0A2A9HDV0"/>
<feature type="binding site" description="via carbamate group" evidence="4">
    <location>
        <position position="135"/>
    </location>
    <ligand>
        <name>Zn(2+)</name>
        <dbReference type="ChEBI" id="CHEBI:29105"/>
        <label>1</label>
    </ligand>
</feature>
<feature type="binding site" evidence="4">
    <location>
        <position position="197"/>
    </location>
    <ligand>
        <name>Zn(2+)</name>
        <dbReference type="ChEBI" id="CHEBI:29105"/>
        <label>2</label>
    </ligand>
</feature>
<keyword evidence="7" id="KW-1185">Reference proteome</keyword>
<feature type="binding site" evidence="4">
    <location>
        <position position="22"/>
    </location>
    <ligand>
        <name>Zn(2+)</name>
        <dbReference type="ChEBI" id="CHEBI:29105"/>
        <label>1</label>
    </ligand>
</feature>
<dbReference type="GO" id="GO:0008270">
    <property type="term" value="F:zinc ion binding"/>
    <property type="evidence" value="ECO:0007669"/>
    <property type="project" value="InterPro"/>
</dbReference>
<keyword evidence="2" id="KW-0378">Hydrolase</keyword>
<comment type="similarity">
    <text evidence="5">Belongs to the metallo-dependent hydrolases superfamily. Phosphotriesterase family.</text>
</comment>
<protein>
    <submittedName>
        <fullName evidence="6">Phosphotriesterase-related protein</fullName>
    </submittedName>
</protein>
<dbReference type="SUPFAM" id="SSF51556">
    <property type="entry name" value="Metallo-dependent hydrolases"/>
    <property type="match status" value="1"/>
</dbReference>
<dbReference type="Gene3D" id="3.20.20.140">
    <property type="entry name" value="Metal-dependent hydrolases"/>
    <property type="match status" value="1"/>
</dbReference>
<gene>
    <name evidence="6" type="ORF">A9A59_0711</name>
</gene>
<accession>A0A2A9HDV0</accession>
<dbReference type="Proteomes" id="UP000223071">
    <property type="component" value="Unassembled WGS sequence"/>
</dbReference>
<evidence type="ECO:0000313" key="7">
    <source>
        <dbReference type="Proteomes" id="UP000223071"/>
    </source>
</evidence>
<dbReference type="InterPro" id="IPR017947">
    <property type="entry name" value="AryldialkylPase_Zn-BS"/>
</dbReference>
<dbReference type="GO" id="GO:0016788">
    <property type="term" value="F:hydrolase activity, acting on ester bonds"/>
    <property type="evidence" value="ECO:0007669"/>
    <property type="project" value="InterPro"/>
</dbReference>
<feature type="modified residue" description="N6-carboxylysine" evidence="3 5">
    <location>
        <position position="135"/>
    </location>
</feature>
<evidence type="ECO:0000256" key="3">
    <source>
        <dbReference type="PIRSR" id="PIRSR601559-50"/>
    </source>
</evidence>
<evidence type="ECO:0000256" key="5">
    <source>
        <dbReference type="PROSITE-ProRule" id="PRU00679"/>
    </source>
</evidence>
<dbReference type="InterPro" id="IPR032466">
    <property type="entry name" value="Metal_Hydrolase"/>
</dbReference>
<dbReference type="InterPro" id="IPR001559">
    <property type="entry name" value="Phosphotriesterase"/>
</dbReference>
<dbReference type="PROSITE" id="PS51347">
    <property type="entry name" value="PHOSPHOTRIESTERASE_2"/>
    <property type="match status" value="1"/>
</dbReference>
<organism evidence="6 7">
    <name type="scientific">Tepidiforma thermophila (strain KCTC 52669 / CGMCC 1.13589 / G233)</name>
    <dbReference type="NCBI Taxonomy" id="2761530"/>
    <lineage>
        <taxon>Bacteria</taxon>
        <taxon>Bacillati</taxon>
        <taxon>Chloroflexota</taxon>
        <taxon>Tepidiformia</taxon>
        <taxon>Tepidiformales</taxon>
        <taxon>Tepidiformaceae</taxon>
        <taxon>Tepidiforma</taxon>
    </lineage>
</organism>
<dbReference type="EMBL" id="PDJQ01000001">
    <property type="protein sequence ID" value="PFG73513.1"/>
    <property type="molecule type" value="Genomic_DNA"/>
</dbReference>
<evidence type="ECO:0000313" key="6">
    <source>
        <dbReference type="EMBL" id="PFG73513.1"/>
    </source>
</evidence>
<dbReference type="RefSeq" id="WP_098502965.1">
    <property type="nucleotide sequence ID" value="NZ_PDJQ01000001.1"/>
</dbReference>
<evidence type="ECO:0000256" key="2">
    <source>
        <dbReference type="ARBA" id="ARBA00022801"/>
    </source>
</evidence>
<dbReference type="PROSITE" id="PS01322">
    <property type="entry name" value="PHOSPHOTRIESTERASE_1"/>
    <property type="match status" value="1"/>
</dbReference>
<name>A0A2A9HDV0_TEPT2</name>
<feature type="binding site" evidence="4">
    <location>
        <position position="168"/>
    </location>
    <ligand>
        <name>Zn(2+)</name>
        <dbReference type="ChEBI" id="CHEBI:29105"/>
        <label>2</label>
    </ligand>
</feature>
<keyword evidence="1 4" id="KW-0479">Metal-binding</keyword>
<dbReference type="Pfam" id="PF02126">
    <property type="entry name" value="PTE"/>
    <property type="match status" value="1"/>
</dbReference>
<feature type="binding site" evidence="4">
    <location>
        <position position="24"/>
    </location>
    <ligand>
        <name>Zn(2+)</name>
        <dbReference type="ChEBI" id="CHEBI:29105"/>
        <label>1</label>
    </ligand>
</feature>
<proteinExistence type="inferred from homology"/>
<evidence type="ECO:0000256" key="1">
    <source>
        <dbReference type="ARBA" id="ARBA00022723"/>
    </source>
</evidence>
<dbReference type="PANTHER" id="PTHR10819">
    <property type="entry name" value="PHOSPHOTRIESTERASE-RELATED"/>
    <property type="match status" value="1"/>
</dbReference>
<comment type="cofactor">
    <cofactor evidence="4">
        <name>a divalent metal cation</name>
        <dbReference type="ChEBI" id="CHEBI:60240"/>
    </cofactor>
    <text evidence="4">Binds 2 divalent metal cations per subunit.</text>
</comment>
<dbReference type="PANTHER" id="PTHR10819:SF3">
    <property type="entry name" value="PHOSPHOTRIESTERASE-RELATED PROTEIN"/>
    <property type="match status" value="1"/>
</dbReference>
<dbReference type="PIRSF" id="PIRSF016839">
    <property type="entry name" value="PhP"/>
    <property type="match status" value="1"/>
</dbReference>